<dbReference type="GO" id="GO:0003677">
    <property type="term" value="F:DNA binding"/>
    <property type="evidence" value="ECO:0007669"/>
    <property type="project" value="InterPro"/>
</dbReference>
<organism evidence="4 5">
    <name type="scientific">Acidaminococcus fermentans</name>
    <dbReference type="NCBI Taxonomy" id="905"/>
    <lineage>
        <taxon>Bacteria</taxon>
        <taxon>Bacillati</taxon>
        <taxon>Bacillota</taxon>
        <taxon>Negativicutes</taxon>
        <taxon>Acidaminococcales</taxon>
        <taxon>Acidaminococcaceae</taxon>
        <taxon>Acidaminococcus</taxon>
    </lineage>
</organism>
<reference evidence="4 5" key="1">
    <citation type="submission" date="2016-10" db="EMBL/GenBank/DDBJ databases">
        <authorList>
            <person name="Varghese N."/>
            <person name="Submissions S."/>
        </authorList>
    </citation>
    <scope>NUCLEOTIDE SEQUENCE [LARGE SCALE GENOMIC DNA]</scope>
    <source>
        <strain evidence="4 5">WCC6</strain>
    </source>
</reference>
<evidence type="ECO:0000256" key="1">
    <source>
        <dbReference type="HAMAP-Rule" id="MF_00095"/>
    </source>
</evidence>
<comment type="caution">
    <text evidence="4">The sequence shown here is derived from an EMBL/GenBank/DDBJ whole genome shotgun (WGS) entry which is preliminary data.</text>
</comment>
<dbReference type="InterPro" id="IPR040452">
    <property type="entry name" value="SfsA_C"/>
</dbReference>
<dbReference type="Gene3D" id="2.40.50.580">
    <property type="match status" value="1"/>
</dbReference>
<dbReference type="PANTHER" id="PTHR30545:SF2">
    <property type="entry name" value="SUGAR FERMENTATION STIMULATION PROTEIN A"/>
    <property type="match status" value="1"/>
</dbReference>
<feature type="domain" description="Sugar fermentation stimulation protein C-terminal" evidence="2">
    <location>
        <begin position="80"/>
        <end position="213"/>
    </location>
</feature>
<dbReference type="OMA" id="CANTGPM"/>
<dbReference type="InterPro" id="IPR005224">
    <property type="entry name" value="SfsA"/>
</dbReference>
<dbReference type="Gene3D" id="3.40.1350.60">
    <property type="match status" value="1"/>
</dbReference>
<dbReference type="HAMAP" id="MF_00095">
    <property type="entry name" value="SfsA"/>
    <property type="match status" value="1"/>
</dbReference>
<dbReference type="NCBIfam" id="TIGR00230">
    <property type="entry name" value="sfsA"/>
    <property type="match status" value="1"/>
</dbReference>
<dbReference type="Proteomes" id="UP000182379">
    <property type="component" value="Unassembled WGS sequence"/>
</dbReference>
<dbReference type="PANTHER" id="PTHR30545">
    <property type="entry name" value="SUGAR FERMENTATION STIMULATION PROTEIN A"/>
    <property type="match status" value="1"/>
</dbReference>
<dbReference type="Pfam" id="PF03749">
    <property type="entry name" value="SfsA"/>
    <property type="match status" value="1"/>
</dbReference>
<dbReference type="RefSeq" id="WP_012938687.1">
    <property type="nucleotide sequence ID" value="NZ_CATYPC010000027.1"/>
</dbReference>
<gene>
    <name evidence="1" type="primary">sfsA</name>
    <name evidence="4" type="ORF">SAMN05216495_10180</name>
</gene>
<proteinExistence type="inferred from homology"/>
<dbReference type="Pfam" id="PF17746">
    <property type="entry name" value="SfsA_N"/>
    <property type="match status" value="1"/>
</dbReference>
<dbReference type="GeneID" id="78335035"/>
<feature type="domain" description="SfsA N-terminal OB" evidence="3">
    <location>
        <begin position="14"/>
        <end position="76"/>
    </location>
</feature>
<dbReference type="InterPro" id="IPR041465">
    <property type="entry name" value="SfsA_N"/>
</dbReference>
<protein>
    <recommendedName>
        <fullName evidence="1">Sugar fermentation stimulation protein homolog</fullName>
    </recommendedName>
</protein>
<accession>A0A1H2T0P6</accession>
<evidence type="ECO:0000259" key="2">
    <source>
        <dbReference type="Pfam" id="PF03749"/>
    </source>
</evidence>
<comment type="similarity">
    <text evidence="1">Belongs to the SfsA family.</text>
</comment>
<dbReference type="EMBL" id="FNOP01000001">
    <property type="protein sequence ID" value="SDW37421.1"/>
    <property type="molecule type" value="Genomic_DNA"/>
</dbReference>
<sequence length="225" mass="25599">MHYPNITSGTFRSRPNRFIAQVEINGKEETCHVKNTGRCRELLVPGARVYLTASDNPKRKTRYDLVAVEKGPRLINMDSQAPNKVVQEWLEQGGLPGLTRIQPEFRYDQSRFDFYLEQGDRKSFLEVKGVTLEEDGVVRFPDAPTARGAKHLHELIRAAKEGYGAWVFLVIQMENVDHFEPNWRTDPDFGQALLDARSQGVTLLACDCKVTPETLEIGKRVEIVL</sequence>
<name>A0A1H2T0P6_ACIFE</name>
<evidence type="ECO:0000313" key="4">
    <source>
        <dbReference type="EMBL" id="SDW37421.1"/>
    </source>
</evidence>
<dbReference type="CDD" id="cd22359">
    <property type="entry name" value="SfsA-like_bacterial"/>
    <property type="match status" value="1"/>
</dbReference>
<evidence type="ECO:0000313" key="5">
    <source>
        <dbReference type="Proteomes" id="UP000182379"/>
    </source>
</evidence>
<dbReference type="AlphaFoldDB" id="A0A1H2T0P6"/>
<evidence type="ECO:0000259" key="3">
    <source>
        <dbReference type="Pfam" id="PF17746"/>
    </source>
</evidence>